<protein>
    <recommendedName>
        <fullName evidence="8">G protein-coupled receptor</fullName>
    </recommendedName>
</protein>
<dbReference type="SUPFAM" id="SSF103473">
    <property type="entry name" value="MFS general substrate transporter"/>
    <property type="match status" value="1"/>
</dbReference>
<feature type="non-terminal residue" evidence="6">
    <location>
        <position position="1"/>
    </location>
</feature>
<evidence type="ECO:0000256" key="2">
    <source>
        <dbReference type="ARBA" id="ARBA00022692"/>
    </source>
</evidence>
<feature type="non-terminal residue" evidence="6">
    <location>
        <position position="233"/>
    </location>
</feature>
<comment type="subcellular location">
    <subcellularLocation>
        <location evidence="1">Membrane</location>
        <topology evidence="1">Multi-pass membrane protein</topology>
    </subcellularLocation>
</comment>
<feature type="transmembrane region" description="Helical" evidence="5">
    <location>
        <begin position="205"/>
        <end position="225"/>
    </location>
</feature>
<dbReference type="PANTHER" id="PTHR23510:SF25">
    <property type="entry name" value="MFS DOMAIN-CONTAINING PROTEIN"/>
    <property type="match status" value="1"/>
</dbReference>
<keyword evidence="3 5" id="KW-1133">Transmembrane helix</keyword>
<keyword evidence="7" id="KW-1185">Reference proteome</keyword>
<evidence type="ECO:0000256" key="5">
    <source>
        <dbReference type="SAM" id="Phobius"/>
    </source>
</evidence>
<evidence type="ECO:0000313" key="7">
    <source>
        <dbReference type="Proteomes" id="UP001432322"/>
    </source>
</evidence>
<dbReference type="GO" id="GO:0005765">
    <property type="term" value="C:lysosomal membrane"/>
    <property type="evidence" value="ECO:0007669"/>
    <property type="project" value="TreeGrafter"/>
</dbReference>
<sequence>IFVKVRSMDRILIVGCMVEKCIGSFASTTILTLAAPYITATYNTDDQSTFLSSLSLIAGLTSIVCVVVFMASKASKRINPAWVFIFSLSTFLLAYLHSFPAFDFYTTPIILRNDTSFPNGCDVKEYSWCEGGRIVNKWQWIGVSGVLIGIAVPLASIAFDTIYSKVLGKVDQNLMQGMIIVVVDCAIILVPIGATTCFKYYGPSVWWLIVVGVMAFGILLWIFLLPRLRKSTV</sequence>
<evidence type="ECO:0000256" key="4">
    <source>
        <dbReference type="ARBA" id="ARBA00023136"/>
    </source>
</evidence>
<dbReference type="InterPro" id="IPR051068">
    <property type="entry name" value="MFS_Domain-Containing_Protein"/>
</dbReference>
<evidence type="ECO:0008006" key="8">
    <source>
        <dbReference type="Google" id="ProtNLM"/>
    </source>
</evidence>
<dbReference type="EMBL" id="BTSY01000002">
    <property type="protein sequence ID" value="GMT13371.1"/>
    <property type="molecule type" value="Genomic_DNA"/>
</dbReference>
<gene>
    <name evidence="6" type="ORF">PFISCL1PPCAC_4668</name>
</gene>
<evidence type="ECO:0000256" key="3">
    <source>
        <dbReference type="ARBA" id="ARBA00022989"/>
    </source>
</evidence>
<feature type="transmembrane region" description="Helical" evidence="5">
    <location>
        <begin position="50"/>
        <end position="69"/>
    </location>
</feature>
<accession>A0AAV5V3P8</accession>
<evidence type="ECO:0000313" key="6">
    <source>
        <dbReference type="EMBL" id="GMT13371.1"/>
    </source>
</evidence>
<name>A0AAV5V3P8_9BILA</name>
<feature type="transmembrane region" description="Helical" evidence="5">
    <location>
        <begin position="81"/>
        <end position="102"/>
    </location>
</feature>
<proteinExistence type="predicted"/>
<dbReference type="AlphaFoldDB" id="A0AAV5V3P8"/>
<feature type="transmembrane region" description="Helical" evidence="5">
    <location>
        <begin position="140"/>
        <end position="162"/>
    </location>
</feature>
<feature type="transmembrane region" description="Helical" evidence="5">
    <location>
        <begin position="12"/>
        <end position="38"/>
    </location>
</feature>
<feature type="transmembrane region" description="Helical" evidence="5">
    <location>
        <begin position="174"/>
        <end position="193"/>
    </location>
</feature>
<evidence type="ECO:0000256" key="1">
    <source>
        <dbReference type="ARBA" id="ARBA00004141"/>
    </source>
</evidence>
<reference evidence="6" key="1">
    <citation type="submission" date="2023-10" db="EMBL/GenBank/DDBJ databases">
        <title>Genome assembly of Pristionchus species.</title>
        <authorList>
            <person name="Yoshida K."/>
            <person name="Sommer R.J."/>
        </authorList>
    </citation>
    <scope>NUCLEOTIDE SEQUENCE</scope>
    <source>
        <strain evidence="6">RS5133</strain>
    </source>
</reference>
<organism evidence="6 7">
    <name type="scientific">Pristionchus fissidentatus</name>
    <dbReference type="NCBI Taxonomy" id="1538716"/>
    <lineage>
        <taxon>Eukaryota</taxon>
        <taxon>Metazoa</taxon>
        <taxon>Ecdysozoa</taxon>
        <taxon>Nematoda</taxon>
        <taxon>Chromadorea</taxon>
        <taxon>Rhabditida</taxon>
        <taxon>Rhabditina</taxon>
        <taxon>Diplogasteromorpha</taxon>
        <taxon>Diplogasteroidea</taxon>
        <taxon>Neodiplogasteridae</taxon>
        <taxon>Pristionchus</taxon>
    </lineage>
</organism>
<dbReference type="InterPro" id="IPR036259">
    <property type="entry name" value="MFS_trans_sf"/>
</dbReference>
<comment type="caution">
    <text evidence="6">The sequence shown here is derived from an EMBL/GenBank/DDBJ whole genome shotgun (WGS) entry which is preliminary data.</text>
</comment>
<dbReference type="Proteomes" id="UP001432322">
    <property type="component" value="Unassembled WGS sequence"/>
</dbReference>
<keyword evidence="2 5" id="KW-0812">Transmembrane</keyword>
<keyword evidence="4 5" id="KW-0472">Membrane</keyword>
<dbReference type="Gene3D" id="1.20.1250.20">
    <property type="entry name" value="MFS general substrate transporter like domains"/>
    <property type="match status" value="1"/>
</dbReference>
<dbReference type="PANTHER" id="PTHR23510">
    <property type="entry name" value="INNER MEMBRANE TRANSPORT PROTEIN YAJR"/>
    <property type="match status" value="1"/>
</dbReference>